<reference evidence="3" key="2">
    <citation type="submission" date="2001-10" db="EMBL/GenBank/DDBJ databases">
        <title>Oryza sativa nipponbare(GA3) genomic DNA, chromosome 2, BAC clone:OJ1212_A08.</title>
        <authorList>
            <person name="Sasaki T."/>
            <person name="Matsumoto T."/>
            <person name="Yamamoto K."/>
        </authorList>
    </citation>
    <scope>NUCLEOTIDE SEQUENCE</scope>
</reference>
<evidence type="ECO:0000313" key="3">
    <source>
        <dbReference type="EMBL" id="BAD27879.1"/>
    </source>
</evidence>
<gene>
    <name evidence="3" type="ORF">OJ1212_A08.28</name>
    <name evidence="2" type="ORF">OJ1717_A09.15</name>
</gene>
<sequence length="148" mass="14850">MRPQRPTALVWTGPVAKIAGADADEIERGHGGLQAGYGFGSIRIAGIRAPRRRPPPPPRIHPRIARDVDGGGGHGTSTTEASSGGSGGVRASTSAGGGTGGDSTSSAAPAACGRARVREEAPAATARAQRLRFSPLPSCPHAPPPPLV</sequence>
<dbReference type="Proteomes" id="UP000000763">
    <property type="component" value="Chromosome 2"/>
</dbReference>
<dbReference type="EMBL" id="AP004071">
    <property type="protein sequence ID" value="BAD07568.1"/>
    <property type="molecule type" value="Genomic_DNA"/>
</dbReference>
<evidence type="ECO:0000256" key="1">
    <source>
        <dbReference type="SAM" id="MobiDB-lite"/>
    </source>
</evidence>
<reference evidence="4" key="3">
    <citation type="journal article" date="2005" name="Nature">
        <title>The map-based sequence of the rice genome.</title>
        <authorList>
            <consortium name="International rice genome sequencing project (IRGSP)"/>
            <person name="Matsumoto T."/>
            <person name="Wu J."/>
            <person name="Kanamori H."/>
            <person name="Katayose Y."/>
            <person name="Fujisawa M."/>
            <person name="Namiki N."/>
            <person name="Mizuno H."/>
            <person name="Yamamoto K."/>
            <person name="Antonio B.A."/>
            <person name="Baba T."/>
            <person name="Sakata K."/>
            <person name="Nagamura Y."/>
            <person name="Aoki H."/>
            <person name="Arikawa K."/>
            <person name="Arita K."/>
            <person name="Bito T."/>
            <person name="Chiden Y."/>
            <person name="Fujitsuka N."/>
            <person name="Fukunaka R."/>
            <person name="Hamada M."/>
            <person name="Harada C."/>
            <person name="Hayashi A."/>
            <person name="Hijishita S."/>
            <person name="Honda M."/>
            <person name="Hosokawa S."/>
            <person name="Ichikawa Y."/>
            <person name="Idonuma A."/>
            <person name="Iijima M."/>
            <person name="Ikeda M."/>
            <person name="Ikeno M."/>
            <person name="Ito K."/>
            <person name="Ito S."/>
            <person name="Ito T."/>
            <person name="Ito Y."/>
            <person name="Ito Y."/>
            <person name="Iwabuchi A."/>
            <person name="Kamiya K."/>
            <person name="Karasawa W."/>
            <person name="Kurita K."/>
            <person name="Katagiri S."/>
            <person name="Kikuta A."/>
            <person name="Kobayashi H."/>
            <person name="Kobayashi N."/>
            <person name="Machita K."/>
            <person name="Maehara T."/>
            <person name="Masukawa M."/>
            <person name="Mizubayashi T."/>
            <person name="Mukai Y."/>
            <person name="Nagasaki H."/>
            <person name="Nagata Y."/>
            <person name="Naito S."/>
            <person name="Nakashima M."/>
            <person name="Nakama Y."/>
            <person name="Nakamichi Y."/>
            <person name="Nakamura M."/>
            <person name="Meguro A."/>
            <person name="Negishi M."/>
            <person name="Ohta I."/>
            <person name="Ohta T."/>
            <person name="Okamoto M."/>
            <person name="Ono N."/>
            <person name="Saji S."/>
            <person name="Sakaguchi M."/>
            <person name="Sakai K."/>
            <person name="Shibata M."/>
            <person name="Shimokawa T."/>
            <person name="Song J."/>
            <person name="Takazaki Y."/>
            <person name="Terasawa K."/>
            <person name="Tsugane M."/>
            <person name="Tsuji K."/>
            <person name="Ueda S."/>
            <person name="Waki K."/>
            <person name="Yamagata H."/>
            <person name="Yamamoto M."/>
            <person name="Yamamoto S."/>
            <person name="Yamane H."/>
            <person name="Yoshiki S."/>
            <person name="Yoshihara R."/>
            <person name="Yukawa K."/>
            <person name="Zhong H."/>
            <person name="Yano M."/>
            <person name="Yuan Q."/>
            <person name="Ouyang S."/>
            <person name="Liu J."/>
            <person name="Jones K.M."/>
            <person name="Gansberger K."/>
            <person name="Moffat K."/>
            <person name="Hill J."/>
            <person name="Bera J."/>
            <person name="Fadrosh D."/>
            <person name="Jin S."/>
            <person name="Johri S."/>
            <person name="Kim M."/>
            <person name="Overton L."/>
            <person name="Reardon M."/>
            <person name="Tsitrin T."/>
            <person name="Vuong H."/>
            <person name="Weaver B."/>
            <person name="Ciecko A."/>
            <person name="Tallon L."/>
            <person name="Jackson J."/>
            <person name="Pai G."/>
            <person name="Aken S.V."/>
            <person name="Utterback T."/>
            <person name="Reidmuller S."/>
            <person name="Feldblyum T."/>
            <person name="Hsiao J."/>
            <person name="Zismann V."/>
            <person name="Iobst S."/>
            <person name="de Vazeille A.R."/>
            <person name="Buell C.R."/>
            <person name="Ying K."/>
            <person name="Li Y."/>
            <person name="Lu T."/>
            <person name="Huang Y."/>
            <person name="Zhao Q."/>
            <person name="Feng Q."/>
            <person name="Zhang L."/>
            <person name="Zhu J."/>
            <person name="Weng Q."/>
            <person name="Mu J."/>
            <person name="Lu Y."/>
            <person name="Fan D."/>
            <person name="Liu Y."/>
            <person name="Guan J."/>
            <person name="Zhang Y."/>
            <person name="Yu S."/>
            <person name="Liu X."/>
            <person name="Zhang Y."/>
            <person name="Hong G."/>
            <person name="Han B."/>
            <person name="Choisne N."/>
            <person name="Demange N."/>
            <person name="Orjeda G."/>
            <person name="Samain S."/>
            <person name="Cattolico L."/>
            <person name="Pelletier E."/>
            <person name="Couloux A."/>
            <person name="Segurens B."/>
            <person name="Wincker P."/>
            <person name="D'Hont A."/>
            <person name="Scarpelli C."/>
            <person name="Weissenbach J."/>
            <person name="Salanoubat M."/>
            <person name="Quetier F."/>
            <person name="Yu Y."/>
            <person name="Kim H.R."/>
            <person name="Rambo T."/>
            <person name="Currie J."/>
            <person name="Collura K."/>
            <person name="Luo M."/>
            <person name="Yang T."/>
            <person name="Ammiraju J.S.S."/>
            <person name="Engler F."/>
            <person name="Soderlund C."/>
            <person name="Wing R.A."/>
            <person name="Palmer L.E."/>
            <person name="de la Bastide M."/>
            <person name="Spiegel L."/>
            <person name="Nascimento L."/>
            <person name="Zutavern T."/>
            <person name="O'Shaughnessy A."/>
            <person name="Dike S."/>
            <person name="Dedhia N."/>
            <person name="Preston R."/>
            <person name="Balija V."/>
            <person name="McCombie W.R."/>
            <person name="Chow T."/>
            <person name="Chen H."/>
            <person name="Chung M."/>
            <person name="Chen C."/>
            <person name="Shaw J."/>
            <person name="Wu H."/>
            <person name="Hsiao K."/>
            <person name="Chao Y."/>
            <person name="Chu M."/>
            <person name="Cheng C."/>
            <person name="Hour A."/>
            <person name="Lee P."/>
            <person name="Lin S."/>
            <person name="Lin Y."/>
            <person name="Liou J."/>
            <person name="Liu S."/>
            <person name="Hsing Y."/>
            <person name="Raghuvanshi S."/>
            <person name="Mohanty A."/>
            <person name="Bharti A.K."/>
            <person name="Gaur A."/>
            <person name="Gupta V."/>
            <person name="Kumar D."/>
            <person name="Ravi V."/>
            <person name="Vij S."/>
            <person name="Kapur A."/>
            <person name="Khurana P."/>
            <person name="Khurana P."/>
            <person name="Khurana J.P."/>
            <person name="Tyagi A.K."/>
            <person name="Gaikwad K."/>
            <person name="Singh A."/>
            <person name="Dalal V."/>
            <person name="Srivastava S."/>
            <person name="Dixit A."/>
            <person name="Pal A.K."/>
            <person name="Ghazi I.A."/>
            <person name="Yadav M."/>
            <person name="Pandit A."/>
            <person name="Bhargava A."/>
            <person name="Sureshbabu K."/>
            <person name="Batra K."/>
            <person name="Sharma T.R."/>
            <person name="Mohapatra T."/>
            <person name="Singh N.K."/>
            <person name="Messing J."/>
            <person name="Nelson A.B."/>
            <person name="Fuks G."/>
            <person name="Kavchok S."/>
            <person name="Keizer G."/>
            <person name="Linton E."/>
            <person name="Llaca V."/>
            <person name="Song R."/>
            <person name="Tanyolac B."/>
            <person name="Young S."/>
            <person name="Ho-Il K."/>
            <person name="Hahn J.H."/>
            <person name="Sangsakoo G."/>
            <person name="Vanavichit A."/>
            <person name="de Mattos Luiz.A.T."/>
            <person name="Zimmer P.D."/>
            <person name="Malone G."/>
            <person name="Dellagostin O."/>
            <person name="de Oliveira A.C."/>
            <person name="Bevan M."/>
            <person name="Bancroft I."/>
            <person name="Minx P."/>
            <person name="Cordum H."/>
            <person name="Wilson R."/>
            <person name="Cheng Z."/>
            <person name="Jin W."/>
            <person name="Jiang J."/>
            <person name="Leong S.A."/>
            <person name="Iwama H."/>
            <person name="Gojobori T."/>
            <person name="Itoh T."/>
            <person name="Niimura Y."/>
            <person name="Fujii Y."/>
            <person name="Habara T."/>
            <person name="Sakai H."/>
            <person name="Sato Y."/>
            <person name="Wilson G."/>
            <person name="Kumar K."/>
            <person name="McCouch S."/>
            <person name="Juretic N."/>
            <person name="Hoen D."/>
            <person name="Wright S."/>
            <person name="Bruskiewich R."/>
            <person name="Bureau T."/>
            <person name="Miyao A."/>
            <person name="Hirochika H."/>
            <person name="Nishikawa T."/>
            <person name="Kadowaki K."/>
            <person name="Sugiura M."/>
            <person name="Burr B."/>
            <person name="Sasaki T."/>
        </authorList>
    </citation>
    <scope>NUCLEOTIDE SEQUENCE [LARGE SCALE GENOMIC DNA]</scope>
    <source>
        <strain evidence="4">cv. Nipponbare</strain>
    </source>
</reference>
<accession>Q6ZHD1</accession>
<reference evidence="4" key="4">
    <citation type="journal article" date="2008" name="Nucleic Acids Res.">
        <title>The rice annotation project database (RAP-DB): 2008 update.</title>
        <authorList>
            <consortium name="The rice annotation project (RAP)"/>
        </authorList>
    </citation>
    <scope>GENOME REANNOTATION</scope>
    <source>
        <strain evidence="4">cv. Nipponbare</strain>
    </source>
</reference>
<proteinExistence type="predicted"/>
<dbReference type="AlphaFoldDB" id="Q6ZHD1"/>
<feature type="compositionally biased region" description="Low complexity" evidence="1">
    <location>
        <begin position="76"/>
        <end position="94"/>
    </location>
</feature>
<dbReference type="EMBL" id="AP004255">
    <property type="protein sequence ID" value="BAD27879.1"/>
    <property type="molecule type" value="Genomic_DNA"/>
</dbReference>
<evidence type="ECO:0000313" key="4">
    <source>
        <dbReference type="Proteomes" id="UP000000763"/>
    </source>
</evidence>
<feature type="region of interest" description="Disordered" evidence="1">
    <location>
        <begin position="46"/>
        <end position="148"/>
    </location>
</feature>
<protein>
    <submittedName>
        <fullName evidence="2">Uncharacterized protein</fullName>
    </submittedName>
</protein>
<feature type="compositionally biased region" description="Low complexity" evidence="1">
    <location>
        <begin position="102"/>
        <end position="111"/>
    </location>
</feature>
<evidence type="ECO:0000313" key="2">
    <source>
        <dbReference type="EMBL" id="BAD07568.1"/>
    </source>
</evidence>
<organism evidence="2 4">
    <name type="scientific">Oryza sativa subsp. japonica</name>
    <name type="common">Rice</name>
    <dbReference type="NCBI Taxonomy" id="39947"/>
    <lineage>
        <taxon>Eukaryota</taxon>
        <taxon>Viridiplantae</taxon>
        <taxon>Streptophyta</taxon>
        <taxon>Embryophyta</taxon>
        <taxon>Tracheophyta</taxon>
        <taxon>Spermatophyta</taxon>
        <taxon>Magnoliopsida</taxon>
        <taxon>Liliopsida</taxon>
        <taxon>Poales</taxon>
        <taxon>Poaceae</taxon>
        <taxon>BOP clade</taxon>
        <taxon>Oryzoideae</taxon>
        <taxon>Oryzeae</taxon>
        <taxon>Oryzinae</taxon>
        <taxon>Oryza</taxon>
        <taxon>Oryza sativa</taxon>
    </lineage>
</organism>
<feature type="compositionally biased region" description="Pro residues" evidence="1">
    <location>
        <begin position="137"/>
        <end position="148"/>
    </location>
</feature>
<name>Q6ZHD1_ORYSJ</name>
<reference evidence="2" key="1">
    <citation type="submission" date="2001-08" db="EMBL/GenBank/DDBJ databases">
        <title>Oryza sativa nipponbare(GA3) genomic DNA, chromosome 2, BAC clone:OJ1717_A09.</title>
        <authorList>
            <person name="Sasaki T."/>
            <person name="Matsumoto T."/>
            <person name="Yamamoto K."/>
        </authorList>
    </citation>
    <scope>NUCLEOTIDE SEQUENCE</scope>
</reference>